<dbReference type="GO" id="GO:0005886">
    <property type="term" value="C:plasma membrane"/>
    <property type="evidence" value="ECO:0007669"/>
    <property type="project" value="UniProtKB-SubCell"/>
</dbReference>
<accession>A0A316EBG9</accession>
<evidence type="ECO:0000259" key="8">
    <source>
        <dbReference type="Pfam" id="PF01757"/>
    </source>
</evidence>
<dbReference type="AlphaFoldDB" id="A0A316EBG9"/>
<keyword evidence="3" id="KW-1003">Cell membrane</keyword>
<evidence type="ECO:0000256" key="1">
    <source>
        <dbReference type="ARBA" id="ARBA00004651"/>
    </source>
</evidence>
<dbReference type="EMBL" id="QGGO01000005">
    <property type="protein sequence ID" value="PWK27775.1"/>
    <property type="molecule type" value="Genomic_DNA"/>
</dbReference>
<evidence type="ECO:0000313" key="10">
    <source>
        <dbReference type="Proteomes" id="UP000245489"/>
    </source>
</evidence>
<feature type="transmembrane region" description="Helical" evidence="7">
    <location>
        <begin position="186"/>
        <end position="202"/>
    </location>
</feature>
<evidence type="ECO:0000256" key="6">
    <source>
        <dbReference type="ARBA" id="ARBA00023136"/>
    </source>
</evidence>
<dbReference type="PANTHER" id="PTHR40074">
    <property type="entry name" value="O-ACETYLTRANSFERASE WECH"/>
    <property type="match status" value="1"/>
</dbReference>
<dbReference type="Pfam" id="PF01757">
    <property type="entry name" value="Acyl_transf_3"/>
    <property type="match status" value="1"/>
</dbReference>
<proteinExistence type="inferred from homology"/>
<keyword evidence="9" id="KW-0012">Acyltransferase</keyword>
<name>A0A316EBG9_9BACT</name>
<evidence type="ECO:0000256" key="3">
    <source>
        <dbReference type="ARBA" id="ARBA00022475"/>
    </source>
</evidence>
<evidence type="ECO:0000256" key="5">
    <source>
        <dbReference type="ARBA" id="ARBA00022989"/>
    </source>
</evidence>
<evidence type="ECO:0000313" key="9">
    <source>
        <dbReference type="EMBL" id="PWK27775.1"/>
    </source>
</evidence>
<feature type="domain" description="Acyltransferase 3" evidence="8">
    <location>
        <begin position="4"/>
        <end position="330"/>
    </location>
</feature>
<keyword evidence="5 7" id="KW-1133">Transmembrane helix</keyword>
<dbReference type="Proteomes" id="UP000245489">
    <property type="component" value="Unassembled WGS sequence"/>
</dbReference>
<feature type="transmembrane region" description="Helical" evidence="7">
    <location>
        <begin position="79"/>
        <end position="99"/>
    </location>
</feature>
<feature type="transmembrane region" description="Helical" evidence="7">
    <location>
        <begin position="38"/>
        <end position="59"/>
    </location>
</feature>
<feature type="transmembrane region" description="Helical" evidence="7">
    <location>
        <begin position="12"/>
        <end position="32"/>
    </location>
</feature>
<comment type="subcellular location">
    <subcellularLocation>
        <location evidence="1">Cell membrane</location>
        <topology evidence="1">Multi-pass membrane protein</topology>
    </subcellularLocation>
</comment>
<sequence>MPKIYWISNLRVFATLIVILLHTASNGVYHFGKMPVDTWWICNIINTFGRFAVPVFVMLSGYLLLDRYDDLGAFLSKRFSRIFVPFLVWLFIYMIHGTFKGIKAEQVNWLSADWLVRILTNNASGSGQLWFVYMLLGLYLFTPILSRWFVAAPKNEVLFFLGMWFVANSCFLVLEKTMNIKPYFDFRYFTGFAGYFVLGAYLKKYPILPSAQTLLLAIALFLIGWISTMFTVEFFSKQAGKYIDLLGYHSPLVVMMSFGIVLFFQQIFNKPFAEKAIGEIDASSYGVFLFHWLVMKILSRDFKINFAMYKNPIPGMLLHFILTAVICIVVIGIIRRLPKGHWITG</sequence>
<comment type="caution">
    <text evidence="9">The sequence shown here is derived from an EMBL/GenBank/DDBJ whole genome shotgun (WGS) entry which is preliminary data.</text>
</comment>
<comment type="similarity">
    <text evidence="2">Belongs to the acyltransferase 3 family.</text>
</comment>
<organism evidence="9 10">
    <name type="scientific">Arcicella aurantiaca</name>
    <dbReference type="NCBI Taxonomy" id="591202"/>
    <lineage>
        <taxon>Bacteria</taxon>
        <taxon>Pseudomonadati</taxon>
        <taxon>Bacteroidota</taxon>
        <taxon>Cytophagia</taxon>
        <taxon>Cytophagales</taxon>
        <taxon>Flectobacillaceae</taxon>
        <taxon>Arcicella</taxon>
    </lineage>
</organism>
<feature type="transmembrane region" description="Helical" evidence="7">
    <location>
        <begin position="246"/>
        <end position="264"/>
    </location>
</feature>
<feature type="transmembrane region" description="Helical" evidence="7">
    <location>
        <begin position="214"/>
        <end position="234"/>
    </location>
</feature>
<protein>
    <submittedName>
        <fullName evidence="9">Surface polysaccharide O-acyltransferase-like enzyme</fullName>
    </submittedName>
</protein>
<dbReference type="GO" id="GO:0009246">
    <property type="term" value="P:enterobacterial common antigen biosynthetic process"/>
    <property type="evidence" value="ECO:0007669"/>
    <property type="project" value="TreeGrafter"/>
</dbReference>
<gene>
    <name evidence="9" type="ORF">LV89_01182</name>
</gene>
<keyword evidence="9" id="KW-0808">Transferase</keyword>
<keyword evidence="4 7" id="KW-0812">Transmembrane</keyword>
<feature type="transmembrane region" description="Helical" evidence="7">
    <location>
        <begin position="276"/>
        <end position="295"/>
    </location>
</feature>
<dbReference type="OrthoDB" id="9810469at2"/>
<feature type="transmembrane region" description="Helical" evidence="7">
    <location>
        <begin position="130"/>
        <end position="150"/>
    </location>
</feature>
<reference evidence="9 10" key="1">
    <citation type="submission" date="2018-05" db="EMBL/GenBank/DDBJ databases">
        <title>Genomic Encyclopedia of Archaeal and Bacterial Type Strains, Phase II (KMG-II): from individual species to whole genera.</title>
        <authorList>
            <person name="Goeker M."/>
        </authorList>
    </citation>
    <scope>NUCLEOTIDE SEQUENCE [LARGE SCALE GENOMIC DNA]</scope>
    <source>
        <strain evidence="9 10">DSM 22214</strain>
    </source>
</reference>
<feature type="transmembrane region" description="Helical" evidence="7">
    <location>
        <begin position="157"/>
        <end position="174"/>
    </location>
</feature>
<dbReference type="InterPro" id="IPR002656">
    <property type="entry name" value="Acyl_transf_3_dom"/>
</dbReference>
<evidence type="ECO:0000256" key="4">
    <source>
        <dbReference type="ARBA" id="ARBA00022692"/>
    </source>
</evidence>
<evidence type="ECO:0000256" key="7">
    <source>
        <dbReference type="SAM" id="Phobius"/>
    </source>
</evidence>
<evidence type="ECO:0000256" key="2">
    <source>
        <dbReference type="ARBA" id="ARBA00007400"/>
    </source>
</evidence>
<dbReference type="RefSeq" id="WP_146199093.1">
    <property type="nucleotide sequence ID" value="NZ_QGGO01000005.1"/>
</dbReference>
<feature type="transmembrane region" description="Helical" evidence="7">
    <location>
        <begin position="315"/>
        <end position="334"/>
    </location>
</feature>
<keyword evidence="10" id="KW-1185">Reference proteome</keyword>
<dbReference type="GO" id="GO:0016413">
    <property type="term" value="F:O-acetyltransferase activity"/>
    <property type="evidence" value="ECO:0007669"/>
    <property type="project" value="TreeGrafter"/>
</dbReference>
<keyword evidence="6 7" id="KW-0472">Membrane</keyword>
<dbReference type="PANTHER" id="PTHR40074:SF2">
    <property type="entry name" value="O-ACETYLTRANSFERASE WECH"/>
    <property type="match status" value="1"/>
</dbReference>